<evidence type="ECO:0000313" key="2">
    <source>
        <dbReference type="EMBL" id="CAK9045566.1"/>
    </source>
</evidence>
<gene>
    <name evidence="2" type="ORF">CCMP2556_LOCUS23789</name>
</gene>
<accession>A0ABP0M255</accession>
<organism evidence="2 3">
    <name type="scientific">Durusdinium trenchii</name>
    <dbReference type="NCBI Taxonomy" id="1381693"/>
    <lineage>
        <taxon>Eukaryota</taxon>
        <taxon>Sar</taxon>
        <taxon>Alveolata</taxon>
        <taxon>Dinophyceae</taxon>
        <taxon>Suessiales</taxon>
        <taxon>Symbiodiniaceae</taxon>
        <taxon>Durusdinium</taxon>
    </lineage>
</organism>
<name>A0ABP0M255_9DINO</name>
<feature type="region of interest" description="Disordered" evidence="1">
    <location>
        <begin position="1"/>
        <end position="20"/>
    </location>
</feature>
<dbReference type="Proteomes" id="UP001642484">
    <property type="component" value="Unassembled WGS sequence"/>
</dbReference>
<sequence length="418" mass="45915">MFPPHPNNHRLRSPQKYTRPRDSRSLLSRLFLLLFLVSLILSTGAGRSIESPRKSSRIESPRQVPLLEYFGLGSTPDRGPRNSYHGLVRLRWRDTVLYLAGSSSPFLRQRSGLMMIPSVEFELLPGSGAHRTTGLLPPSFLAPWSRASVADVGVSCLLHCAGRNELCVDADVALVARCLPPLTELLRCVHCHDKADSSAFPGLEMRSGDCYAGAPLIKGPGQQLEGRRMSSKCASQQEGVQRLCVCRSQGEAPLNLQSASVHFALRESDAATRSKKAFAATKERRSRPNLKRFGETLHRGAVPRSQLSPAKLSILLVVPDGGTEEILERTVRSLVEAGGFAASAVLLAHTEPKLWIANLAETYDLSRLQVELDQRIRWDQARRAALYKGALETVLKREDGSQVVLTLSYGDLVAPDAL</sequence>
<feature type="non-terminal residue" evidence="2">
    <location>
        <position position="418"/>
    </location>
</feature>
<protein>
    <submittedName>
        <fullName evidence="2">Uncharacterized protein</fullName>
    </submittedName>
</protein>
<comment type="caution">
    <text evidence="2">The sequence shown here is derived from an EMBL/GenBank/DDBJ whole genome shotgun (WGS) entry which is preliminary data.</text>
</comment>
<reference evidence="2 3" key="1">
    <citation type="submission" date="2024-02" db="EMBL/GenBank/DDBJ databases">
        <authorList>
            <person name="Chen Y."/>
            <person name="Shah S."/>
            <person name="Dougan E. K."/>
            <person name="Thang M."/>
            <person name="Chan C."/>
        </authorList>
    </citation>
    <scope>NUCLEOTIDE SEQUENCE [LARGE SCALE GENOMIC DNA]</scope>
</reference>
<proteinExistence type="predicted"/>
<dbReference type="EMBL" id="CAXAMN010015336">
    <property type="protein sequence ID" value="CAK9045566.1"/>
    <property type="molecule type" value="Genomic_DNA"/>
</dbReference>
<evidence type="ECO:0000256" key="1">
    <source>
        <dbReference type="SAM" id="MobiDB-lite"/>
    </source>
</evidence>
<keyword evidence="3" id="KW-1185">Reference proteome</keyword>
<evidence type="ECO:0000313" key="3">
    <source>
        <dbReference type="Proteomes" id="UP001642484"/>
    </source>
</evidence>